<sequence length="159" mass="17251">MAASRGYKAAKRSAAKQHGRLAAHRADTARKWAKAAVIDFDQIAVEDFRPKFLAKSTMARKAADASIAATKRALIEQAEKHGRHLVLIDPRHTTTDCSKCGAKAKHPLSLSQRTYRCESCGFVADRDKNSADVIRNRAGFVPAGVDRVRPGRSPSGQAA</sequence>
<feature type="region of interest" description="Disordered" evidence="2">
    <location>
        <begin position="1"/>
        <end position="24"/>
    </location>
</feature>
<dbReference type="NCBIfam" id="NF040570">
    <property type="entry name" value="guided_TnpB"/>
    <property type="match status" value="1"/>
</dbReference>
<evidence type="ECO:0000313" key="5">
    <source>
        <dbReference type="Proteomes" id="UP000069620"/>
    </source>
</evidence>
<keyword evidence="5" id="KW-1185">Reference proteome</keyword>
<organism evidence="4 5">
    <name type="scientific">Mycolicibacterium brisbanense</name>
    <dbReference type="NCBI Taxonomy" id="146020"/>
    <lineage>
        <taxon>Bacteria</taxon>
        <taxon>Bacillati</taxon>
        <taxon>Actinomycetota</taxon>
        <taxon>Actinomycetes</taxon>
        <taxon>Mycobacteriales</taxon>
        <taxon>Mycobacteriaceae</taxon>
        <taxon>Mycolicibacterium</taxon>
    </lineage>
</organism>
<evidence type="ECO:0000259" key="3">
    <source>
        <dbReference type="Pfam" id="PF07282"/>
    </source>
</evidence>
<dbReference type="Proteomes" id="UP000069620">
    <property type="component" value="Unassembled WGS sequence"/>
</dbReference>
<evidence type="ECO:0000256" key="1">
    <source>
        <dbReference type="ARBA" id="ARBA00023125"/>
    </source>
</evidence>
<protein>
    <submittedName>
        <fullName evidence="4">Transposase</fullName>
    </submittedName>
</protein>
<name>A0A100W4A1_9MYCO</name>
<evidence type="ECO:0000256" key="2">
    <source>
        <dbReference type="SAM" id="MobiDB-lite"/>
    </source>
</evidence>
<feature type="compositionally biased region" description="Basic residues" evidence="2">
    <location>
        <begin position="8"/>
        <end position="23"/>
    </location>
</feature>
<accession>A0A100W4A1</accession>
<comment type="caution">
    <text evidence="4">The sequence shown here is derived from an EMBL/GenBank/DDBJ whole genome shotgun (WGS) entry which is preliminary data.</text>
</comment>
<reference evidence="5" key="2">
    <citation type="submission" date="2016-02" db="EMBL/GenBank/DDBJ databases">
        <title>Draft genome sequence of five rapidly growing Mycobacterium species.</title>
        <authorList>
            <person name="Katahira K."/>
            <person name="Gotou Y."/>
            <person name="Iida K."/>
            <person name="Ogura Y."/>
            <person name="Hayashi T."/>
        </authorList>
    </citation>
    <scope>NUCLEOTIDE SEQUENCE [LARGE SCALE GENOMIC DNA]</scope>
    <source>
        <strain evidence="5">JCM15654</strain>
    </source>
</reference>
<keyword evidence="1" id="KW-0238">DNA-binding</keyword>
<dbReference type="Pfam" id="PF07282">
    <property type="entry name" value="Cas12f1-like_TNB"/>
    <property type="match status" value="1"/>
</dbReference>
<evidence type="ECO:0000313" key="4">
    <source>
        <dbReference type="EMBL" id="GAS91351.1"/>
    </source>
</evidence>
<dbReference type="AlphaFoldDB" id="A0A100W4A1"/>
<gene>
    <name evidence="4" type="ORF">RMCB_5447</name>
</gene>
<reference evidence="5" key="1">
    <citation type="journal article" date="2016" name="Genome Announc.">
        <title>Draft Genome Sequences of Five Rapidly Growing Mycobacterium Species, M. thermoresistibile, M. fortuitum subsp. acetamidolyticum, M. canariasense, M. brisbanense, and M. novocastrense.</title>
        <authorList>
            <person name="Katahira K."/>
            <person name="Ogura Y."/>
            <person name="Gotoh Y."/>
            <person name="Hayashi T."/>
        </authorList>
    </citation>
    <scope>NUCLEOTIDE SEQUENCE [LARGE SCALE GENOMIC DNA]</scope>
    <source>
        <strain evidence="5">JCM15654</strain>
    </source>
</reference>
<dbReference type="STRING" id="146020.RMCB_5447"/>
<dbReference type="GO" id="GO:0003677">
    <property type="term" value="F:DNA binding"/>
    <property type="evidence" value="ECO:0007669"/>
    <property type="project" value="UniProtKB-KW"/>
</dbReference>
<feature type="domain" description="Cas12f1-like TNB" evidence="3">
    <location>
        <begin position="71"/>
        <end position="133"/>
    </location>
</feature>
<dbReference type="EMBL" id="BCSX01000046">
    <property type="protein sequence ID" value="GAS91351.1"/>
    <property type="molecule type" value="Genomic_DNA"/>
</dbReference>
<proteinExistence type="predicted"/>
<dbReference type="InterPro" id="IPR010095">
    <property type="entry name" value="Cas12f1-like_TNB"/>
</dbReference>